<keyword evidence="3" id="KW-1003">Cell membrane</keyword>
<feature type="transmembrane region" description="Helical" evidence="7">
    <location>
        <begin position="12"/>
        <end position="37"/>
    </location>
</feature>
<dbReference type="GO" id="GO:0022857">
    <property type="term" value="F:transmembrane transporter activity"/>
    <property type="evidence" value="ECO:0007669"/>
    <property type="project" value="InterPro"/>
</dbReference>
<feature type="transmembrane region" description="Helical" evidence="7">
    <location>
        <begin position="282"/>
        <end position="300"/>
    </location>
</feature>
<name>A0A365L7K6_9BACL</name>
<dbReference type="PRINTS" id="PR01988">
    <property type="entry name" value="EXPORTERBACE"/>
</dbReference>
<dbReference type="InterPro" id="IPR020846">
    <property type="entry name" value="MFS_dom"/>
</dbReference>
<proteinExistence type="predicted"/>
<feature type="domain" description="Major facilitator superfamily (MFS) profile" evidence="8">
    <location>
        <begin position="10"/>
        <end position="397"/>
    </location>
</feature>
<comment type="subcellular location">
    <subcellularLocation>
        <location evidence="1">Cell membrane</location>
        <topology evidence="1">Multi-pass membrane protein</topology>
    </subcellularLocation>
</comment>
<dbReference type="PANTHER" id="PTHR43266">
    <property type="entry name" value="MACROLIDE-EFFLUX PROTEIN"/>
    <property type="match status" value="1"/>
</dbReference>
<feature type="transmembrane region" description="Helical" evidence="7">
    <location>
        <begin position="100"/>
        <end position="119"/>
    </location>
</feature>
<evidence type="ECO:0000256" key="5">
    <source>
        <dbReference type="ARBA" id="ARBA00022989"/>
    </source>
</evidence>
<dbReference type="CDD" id="cd06173">
    <property type="entry name" value="MFS_MefA_like"/>
    <property type="match status" value="1"/>
</dbReference>
<feature type="transmembrane region" description="Helical" evidence="7">
    <location>
        <begin position="255"/>
        <end position="275"/>
    </location>
</feature>
<dbReference type="GO" id="GO:0005886">
    <property type="term" value="C:plasma membrane"/>
    <property type="evidence" value="ECO:0007669"/>
    <property type="project" value="UniProtKB-SubCell"/>
</dbReference>
<comment type="caution">
    <text evidence="9">The sequence shown here is derived from an EMBL/GenBank/DDBJ whole genome shotgun (WGS) entry which is preliminary data.</text>
</comment>
<dbReference type="InterPro" id="IPR011701">
    <property type="entry name" value="MFS"/>
</dbReference>
<dbReference type="PROSITE" id="PS50850">
    <property type="entry name" value="MFS"/>
    <property type="match status" value="1"/>
</dbReference>
<evidence type="ECO:0000313" key="10">
    <source>
        <dbReference type="Proteomes" id="UP000251002"/>
    </source>
</evidence>
<feature type="transmembrane region" description="Helical" evidence="7">
    <location>
        <begin position="218"/>
        <end position="235"/>
    </location>
</feature>
<sequence>MNERLKEWKDPAVLLTSLGIAGIGDFIYLVAINIIVYQMTGSAAAVAGLWIIGPIVNILTKFWTGSFIDYRSKKGVIIATYLLRAGFIALLPFAPNIVGIYTILLCLSVAKSFFGPSSVTYTTMLVPKMKRKRFNSIRSVTSSGAFIIGPAIGGTLILLSSIHMTLWINAVFFVIAATLLMRLPEKEEIDREKIPSLTFSQVKSDFTAVNQFISKNKYIAFIYLGFILVMVFSFAMDAQEVVFTQRVIGLSEVDYSLLISITGIGSVSGGILLSVFSSKFSLRMMIVLGVLMTAVGYVIYAFSWSFLSITIGFLILGFFNVFMNAGISTFYQNNIPIALMGRVTSIFQLLQSGLQVIFILGIGILADVISLRITIIALAVIMLLSAFVFSYFVFKPQRAEFYQEEEADNEVLV</sequence>
<dbReference type="Gene3D" id="1.20.1250.20">
    <property type="entry name" value="MFS general substrate transporter like domains"/>
    <property type="match status" value="1"/>
</dbReference>
<organism evidence="9 10">
    <name type="scientific">Planococcus halotolerans</name>
    <dbReference type="NCBI Taxonomy" id="2233542"/>
    <lineage>
        <taxon>Bacteria</taxon>
        <taxon>Bacillati</taxon>
        <taxon>Bacillota</taxon>
        <taxon>Bacilli</taxon>
        <taxon>Bacillales</taxon>
        <taxon>Caryophanaceae</taxon>
        <taxon>Planococcus</taxon>
    </lineage>
</organism>
<dbReference type="InterPro" id="IPR022324">
    <property type="entry name" value="Bacilysin_exporter_BacE_put"/>
</dbReference>
<evidence type="ECO:0000256" key="2">
    <source>
        <dbReference type="ARBA" id="ARBA00022448"/>
    </source>
</evidence>
<evidence type="ECO:0000313" key="9">
    <source>
        <dbReference type="EMBL" id="RAZ81416.1"/>
    </source>
</evidence>
<protein>
    <submittedName>
        <fullName evidence="9">MFS transporter</fullName>
    </submittedName>
</protein>
<reference evidence="9 10" key="1">
    <citation type="submission" date="2018-06" db="EMBL/GenBank/DDBJ databases">
        <title>The draft genome sequences of strains SCU63 and S1.</title>
        <authorList>
            <person name="Gan L."/>
        </authorList>
    </citation>
    <scope>NUCLEOTIDE SEQUENCE [LARGE SCALE GENOMIC DNA]</scope>
    <source>
        <strain evidence="9 10">SCU63</strain>
    </source>
</reference>
<keyword evidence="5 7" id="KW-1133">Transmembrane helix</keyword>
<dbReference type="Pfam" id="PF07690">
    <property type="entry name" value="MFS_1"/>
    <property type="match status" value="1"/>
</dbReference>
<keyword evidence="4 7" id="KW-0812">Transmembrane</keyword>
<dbReference type="PANTHER" id="PTHR43266:SF2">
    <property type="entry name" value="MAJOR FACILITATOR SUPERFAMILY (MFS) PROFILE DOMAIN-CONTAINING PROTEIN"/>
    <property type="match status" value="1"/>
</dbReference>
<feature type="transmembrane region" description="Helical" evidence="7">
    <location>
        <begin position="306"/>
        <end position="331"/>
    </location>
</feature>
<evidence type="ECO:0000256" key="3">
    <source>
        <dbReference type="ARBA" id="ARBA00022475"/>
    </source>
</evidence>
<dbReference type="RefSeq" id="WP_112221957.1">
    <property type="nucleotide sequence ID" value="NZ_CP196859.1"/>
</dbReference>
<evidence type="ECO:0000256" key="7">
    <source>
        <dbReference type="SAM" id="Phobius"/>
    </source>
</evidence>
<accession>A0A365L7K6</accession>
<feature type="transmembrane region" description="Helical" evidence="7">
    <location>
        <begin position="343"/>
        <end position="365"/>
    </location>
</feature>
<feature type="transmembrane region" description="Helical" evidence="7">
    <location>
        <begin position="166"/>
        <end position="183"/>
    </location>
</feature>
<keyword evidence="6 7" id="KW-0472">Membrane</keyword>
<keyword evidence="10" id="KW-1185">Reference proteome</keyword>
<dbReference type="InterPro" id="IPR036259">
    <property type="entry name" value="MFS_trans_sf"/>
</dbReference>
<dbReference type="AlphaFoldDB" id="A0A365L7K6"/>
<evidence type="ECO:0000256" key="1">
    <source>
        <dbReference type="ARBA" id="ARBA00004651"/>
    </source>
</evidence>
<evidence type="ECO:0000256" key="4">
    <source>
        <dbReference type="ARBA" id="ARBA00022692"/>
    </source>
</evidence>
<feature type="transmembrane region" description="Helical" evidence="7">
    <location>
        <begin position="140"/>
        <end position="160"/>
    </location>
</feature>
<dbReference type="SUPFAM" id="SSF103473">
    <property type="entry name" value="MFS general substrate transporter"/>
    <property type="match status" value="1"/>
</dbReference>
<dbReference type="Proteomes" id="UP000251002">
    <property type="component" value="Unassembled WGS sequence"/>
</dbReference>
<feature type="transmembrane region" description="Helical" evidence="7">
    <location>
        <begin position="371"/>
        <end position="394"/>
    </location>
</feature>
<keyword evidence="2" id="KW-0813">Transport</keyword>
<feature type="transmembrane region" description="Helical" evidence="7">
    <location>
        <begin position="75"/>
        <end position="94"/>
    </location>
</feature>
<dbReference type="EMBL" id="QLZR01000001">
    <property type="protein sequence ID" value="RAZ81416.1"/>
    <property type="molecule type" value="Genomic_DNA"/>
</dbReference>
<gene>
    <name evidence="9" type="ORF">DP120_03810</name>
</gene>
<evidence type="ECO:0000259" key="8">
    <source>
        <dbReference type="PROSITE" id="PS50850"/>
    </source>
</evidence>
<evidence type="ECO:0000256" key="6">
    <source>
        <dbReference type="ARBA" id="ARBA00023136"/>
    </source>
</evidence>
<feature type="transmembrane region" description="Helical" evidence="7">
    <location>
        <begin position="43"/>
        <end position="63"/>
    </location>
</feature>